<dbReference type="AlphaFoldDB" id="A0A4Q5IUQ8"/>
<keyword evidence="6" id="KW-1185">Reference proteome</keyword>
<evidence type="ECO:0000256" key="1">
    <source>
        <dbReference type="ARBA" id="ARBA00010830"/>
    </source>
</evidence>
<comment type="caution">
    <text evidence="5">The sequence shown here is derived from an EMBL/GenBank/DDBJ whole genome shotgun (WGS) entry which is preliminary data.</text>
</comment>
<dbReference type="CDD" id="cd13925">
    <property type="entry name" value="RPF"/>
    <property type="match status" value="1"/>
</dbReference>
<dbReference type="OrthoDB" id="1404170at2"/>
<dbReference type="GO" id="GO:0016787">
    <property type="term" value="F:hydrolase activity"/>
    <property type="evidence" value="ECO:0007669"/>
    <property type="project" value="UniProtKB-KW"/>
</dbReference>
<dbReference type="Gene3D" id="1.10.530.10">
    <property type="match status" value="1"/>
</dbReference>
<evidence type="ECO:0000256" key="2">
    <source>
        <dbReference type="ARBA" id="ARBA00022801"/>
    </source>
</evidence>
<feature type="chain" id="PRO_5020504000" description="Resuscitation-promoting factor core lysozyme-like domain-containing protein" evidence="3">
    <location>
        <begin position="35"/>
        <end position="117"/>
    </location>
</feature>
<evidence type="ECO:0000256" key="3">
    <source>
        <dbReference type="SAM" id="SignalP"/>
    </source>
</evidence>
<comment type="similarity">
    <text evidence="1">Belongs to the transglycosylase family. Rpf subfamily.</text>
</comment>
<proteinExistence type="inferred from homology"/>
<keyword evidence="2" id="KW-0378">Hydrolase</keyword>
<dbReference type="Proteomes" id="UP000291189">
    <property type="component" value="Unassembled WGS sequence"/>
</dbReference>
<dbReference type="SUPFAM" id="SSF53955">
    <property type="entry name" value="Lysozyme-like"/>
    <property type="match status" value="1"/>
</dbReference>
<gene>
    <name evidence="5" type="ORF">ETU37_21900</name>
</gene>
<dbReference type="InterPro" id="IPR010618">
    <property type="entry name" value="RPF"/>
</dbReference>
<dbReference type="InterPro" id="IPR023346">
    <property type="entry name" value="Lysozyme-like_dom_sf"/>
</dbReference>
<dbReference type="EMBL" id="SDPU01000035">
    <property type="protein sequence ID" value="RYU09680.1"/>
    <property type="molecule type" value="Genomic_DNA"/>
</dbReference>
<accession>A0A4Q5IUQ8</accession>
<evidence type="ECO:0000259" key="4">
    <source>
        <dbReference type="Pfam" id="PF06737"/>
    </source>
</evidence>
<feature type="domain" description="Resuscitation-promoting factor core lysozyme-like" evidence="4">
    <location>
        <begin position="35"/>
        <end position="110"/>
    </location>
</feature>
<reference evidence="5 6" key="1">
    <citation type="submission" date="2019-01" db="EMBL/GenBank/DDBJ databases">
        <title>Nocardioides guangzhouensis sp. nov., an actinobacterium isolated from soil.</title>
        <authorList>
            <person name="Fu Y."/>
            <person name="Cai Y."/>
            <person name="Lin Z."/>
            <person name="Chen P."/>
        </authorList>
    </citation>
    <scope>NUCLEOTIDE SEQUENCE [LARGE SCALE GENOMIC DNA]</scope>
    <source>
        <strain evidence="5 6">NBRC 105384</strain>
    </source>
</reference>
<dbReference type="Pfam" id="PF06737">
    <property type="entry name" value="Transglycosylas"/>
    <property type="match status" value="1"/>
</dbReference>
<keyword evidence="3" id="KW-0732">Signal</keyword>
<evidence type="ECO:0000313" key="5">
    <source>
        <dbReference type="EMBL" id="RYU09680.1"/>
    </source>
</evidence>
<feature type="signal peptide" evidence="3">
    <location>
        <begin position="1"/>
        <end position="34"/>
    </location>
</feature>
<protein>
    <recommendedName>
        <fullName evidence="4">Resuscitation-promoting factor core lysozyme-like domain-containing protein</fullName>
    </recommendedName>
</protein>
<sequence>MSEMRMTRAGLLMLLTLLVASALSVVGPASSANAASGRVWDRLAQCESGGRWHINTGNGYYGGLQFSGSTWRGYGGGKFARFAHRATKGEQIRVAERVQNSQGWRAWPACSDRIGLR</sequence>
<organism evidence="5 6">
    <name type="scientific">Nocardioides iriomotensis</name>
    <dbReference type="NCBI Taxonomy" id="715784"/>
    <lineage>
        <taxon>Bacteria</taxon>
        <taxon>Bacillati</taxon>
        <taxon>Actinomycetota</taxon>
        <taxon>Actinomycetes</taxon>
        <taxon>Propionibacteriales</taxon>
        <taxon>Nocardioidaceae</taxon>
        <taxon>Nocardioides</taxon>
    </lineage>
</organism>
<evidence type="ECO:0000313" key="6">
    <source>
        <dbReference type="Proteomes" id="UP000291189"/>
    </source>
</evidence>
<name>A0A4Q5IUQ8_9ACTN</name>